<gene>
    <name evidence="2" type="ORF">N8K70_03710</name>
</gene>
<dbReference type="EMBL" id="CP118157">
    <property type="protein sequence ID" value="WOF23796.1"/>
    <property type="molecule type" value="Genomic_DNA"/>
</dbReference>
<organism evidence="2 3">
    <name type="scientific">Microbacterium betulae</name>
    <dbReference type="NCBI Taxonomy" id="2981139"/>
    <lineage>
        <taxon>Bacteria</taxon>
        <taxon>Bacillati</taxon>
        <taxon>Actinomycetota</taxon>
        <taxon>Actinomycetes</taxon>
        <taxon>Micrococcales</taxon>
        <taxon>Microbacteriaceae</taxon>
        <taxon>Microbacterium</taxon>
    </lineage>
</organism>
<dbReference type="AlphaFoldDB" id="A0AA97FHR3"/>
<dbReference type="KEGG" id="mbet:N8K70_03710"/>
<evidence type="ECO:0000259" key="1">
    <source>
        <dbReference type="Pfam" id="PF06114"/>
    </source>
</evidence>
<dbReference type="InterPro" id="IPR010359">
    <property type="entry name" value="IrrE_HExxH"/>
</dbReference>
<dbReference type="RefSeq" id="WP_317140267.1">
    <property type="nucleotide sequence ID" value="NZ_CP118157.1"/>
</dbReference>
<dbReference type="Proteomes" id="UP001305498">
    <property type="component" value="Chromosome"/>
</dbReference>
<dbReference type="Pfam" id="PF06114">
    <property type="entry name" value="Peptidase_M78"/>
    <property type="match status" value="1"/>
</dbReference>
<evidence type="ECO:0000313" key="3">
    <source>
        <dbReference type="Proteomes" id="UP001305498"/>
    </source>
</evidence>
<dbReference type="Gene3D" id="1.10.10.2910">
    <property type="match status" value="1"/>
</dbReference>
<feature type="domain" description="IrrE N-terminal-like" evidence="1">
    <location>
        <begin position="8"/>
        <end position="99"/>
    </location>
</feature>
<name>A0AA97FHR3_9MICO</name>
<sequence length="149" mass="16791">MDRLLSIAEDLGLRLVEARGEHAGGYRPDEKIIRVTPGLARRGARSVLAHELGHHVLGHQPSHFGPVRSRQERAANEWAARFLIDREAFAEVERLRDGHVASMAFDLDVVPELVQAFQAMLLRLGDTVYVKPRMGEGQWDHKVDVEDAR</sequence>
<accession>A0AA97FHR3</accession>
<keyword evidence="3" id="KW-1185">Reference proteome</keyword>
<proteinExistence type="predicted"/>
<evidence type="ECO:0000313" key="2">
    <source>
        <dbReference type="EMBL" id="WOF23796.1"/>
    </source>
</evidence>
<reference evidence="2 3" key="1">
    <citation type="submission" date="2023-02" db="EMBL/GenBank/DDBJ databases">
        <title>Microbacterium betulae sp. nov., isolated from birch wood.</title>
        <authorList>
            <person name="Pasciak M."/>
            <person name="Pawlik K.J."/>
            <person name="Martynowski D."/>
            <person name="Laczmanski L."/>
            <person name="Ciekot J."/>
            <person name="Szponar B."/>
            <person name="Wojcik-Fatla A."/>
            <person name="Mackiewicz B."/>
            <person name="Farian E."/>
            <person name="Cholewa G."/>
            <person name="Cholewa A."/>
            <person name="Dutkiewicz J."/>
        </authorList>
    </citation>
    <scope>NUCLEOTIDE SEQUENCE [LARGE SCALE GENOMIC DNA]</scope>
    <source>
        <strain evidence="2 3">AB</strain>
    </source>
</reference>
<protein>
    <submittedName>
        <fullName evidence="2">ImmA/IrrE family metallo-endopeptidase</fullName>
    </submittedName>
</protein>